<dbReference type="Gene3D" id="3.40.50.80">
    <property type="entry name" value="Nucleotide-binding domain of ferredoxin-NADP reductase (FNR) module"/>
    <property type="match status" value="1"/>
</dbReference>
<dbReference type="InterPro" id="IPR001433">
    <property type="entry name" value="OxRdtase_FAD/NAD-bd"/>
</dbReference>
<evidence type="ECO:0000313" key="3">
    <source>
        <dbReference type="EMBL" id="SPH20377.1"/>
    </source>
</evidence>
<dbReference type="Pfam" id="PF00175">
    <property type="entry name" value="NAD_binding_1"/>
    <property type="match status" value="1"/>
</dbReference>
<dbReference type="PROSITE" id="PS00197">
    <property type="entry name" value="2FE2S_FER_1"/>
    <property type="match status" value="1"/>
</dbReference>
<dbReference type="InterPro" id="IPR017927">
    <property type="entry name" value="FAD-bd_FR_type"/>
</dbReference>
<dbReference type="SUPFAM" id="SSF63380">
    <property type="entry name" value="Riboflavin synthase domain-like"/>
    <property type="match status" value="1"/>
</dbReference>
<dbReference type="PANTHER" id="PTHR42815:SF2">
    <property type="entry name" value="FAD-BINDING, PUTATIVE (AFU_ORTHOLOGUE AFUA_6G07600)-RELATED"/>
    <property type="match status" value="1"/>
</dbReference>
<dbReference type="CDD" id="cd00207">
    <property type="entry name" value="fer2"/>
    <property type="match status" value="1"/>
</dbReference>
<dbReference type="Gene3D" id="2.40.30.10">
    <property type="entry name" value="Translation factors"/>
    <property type="match status" value="1"/>
</dbReference>
<dbReference type="PROSITE" id="PS51085">
    <property type="entry name" value="2FE2S_FER_2"/>
    <property type="match status" value="1"/>
</dbReference>
<dbReference type="EMBL" id="OMOR01000001">
    <property type="protein sequence ID" value="SPH20377.1"/>
    <property type="molecule type" value="Genomic_DNA"/>
</dbReference>
<dbReference type="InterPro" id="IPR006058">
    <property type="entry name" value="2Fe2S_fd_BS"/>
</dbReference>
<dbReference type="InterPro" id="IPR008333">
    <property type="entry name" value="Cbr1-like_FAD-bd_dom"/>
</dbReference>
<dbReference type="SUPFAM" id="SSF50475">
    <property type="entry name" value="FMN-binding split barrel"/>
    <property type="match status" value="1"/>
</dbReference>
<dbReference type="InterPro" id="IPR001041">
    <property type="entry name" value="2Fe-2S_ferredoxin-type"/>
</dbReference>
<evidence type="ECO:0000259" key="2">
    <source>
        <dbReference type="PROSITE" id="PS51384"/>
    </source>
</evidence>
<dbReference type="CDD" id="cd06184">
    <property type="entry name" value="flavohem_like_fad_nad_binding"/>
    <property type="match status" value="1"/>
</dbReference>
<dbReference type="Pfam" id="PF00970">
    <property type="entry name" value="FAD_binding_6"/>
    <property type="match status" value="1"/>
</dbReference>
<dbReference type="Pfam" id="PF00111">
    <property type="entry name" value="Fer2"/>
    <property type="match status" value="1"/>
</dbReference>
<keyword evidence="4" id="KW-1185">Reference proteome</keyword>
<dbReference type="InterPro" id="IPR036010">
    <property type="entry name" value="2Fe-2S_ferredoxin-like_sf"/>
</dbReference>
<keyword evidence="3" id="KW-0560">Oxidoreductase</keyword>
<accession>A0A2R8BBE1</accession>
<protein>
    <submittedName>
        <fullName evidence="3">Flavohemoprotein</fullName>
        <ecNumber evidence="3">1.14.12.17</ecNumber>
    </submittedName>
</protein>
<dbReference type="InterPro" id="IPR012675">
    <property type="entry name" value="Beta-grasp_dom_sf"/>
</dbReference>
<dbReference type="SUPFAM" id="SSF54292">
    <property type="entry name" value="2Fe-2S ferredoxin-like"/>
    <property type="match status" value="1"/>
</dbReference>
<dbReference type="GO" id="GO:0008941">
    <property type="term" value="F:nitric oxide dioxygenase NAD(P)H activity"/>
    <property type="evidence" value="ECO:0007669"/>
    <property type="project" value="UniProtKB-EC"/>
</dbReference>
<dbReference type="InterPro" id="IPR039261">
    <property type="entry name" value="FNR_nucleotide-bd"/>
</dbReference>
<organism evidence="3 4">
    <name type="scientific">Ascidiaceihabitans donghaensis</name>
    <dbReference type="NCBI Taxonomy" id="1510460"/>
    <lineage>
        <taxon>Bacteria</taxon>
        <taxon>Pseudomonadati</taxon>
        <taxon>Pseudomonadota</taxon>
        <taxon>Alphaproteobacteria</taxon>
        <taxon>Rhodobacterales</taxon>
        <taxon>Paracoccaceae</taxon>
        <taxon>Ascidiaceihabitans</taxon>
    </lineage>
</organism>
<dbReference type="Proteomes" id="UP000244880">
    <property type="component" value="Unassembled WGS sequence"/>
</dbReference>
<dbReference type="AlphaFoldDB" id="A0A2R8BBE1"/>
<dbReference type="EC" id="1.14.12.17" evidence="3"/>
<evidence type="ECO:0000313" key="4">
    <source>
        <dbReference type="Proteomes" id="UP000244880"/>
    </source>
</evidence>
<dbReference type="SUPFAM" id="SSF52343">
    <property type="entry name" value="Ferredoxin reductase-like, C-terminal NADP-linked domain"/>
    <property type="match status" value="1"/>
</dbReference>
<dbReference type="RefSeq" id="WP_108827598.1">
    <property type="nucleotide sequence ID" value="NZ_OMOR01000001.1"/>
</dbReference>
<sequence length="689" mass="74905">MNVATSNPSSPFHKGEREMQDRAGLLRSMEAIGKTAIRPYMPDQHRAFYEQIPFILVGSVDGDGWPWASMLTGGSNFITSPTDTRLDLDAQPLDDDPLRANLVTGSPVGLLGIELSTRRRNRMNATVKTTAEKGMSLDVVQSFGNCPQYIQTRDIQFVRKVHAAVDRPPTDTFVDMDAAAQAFIGQANSFYVASSSDVAENPMANGVDVSHRGGQSGFLKVEGNTILVPDFSGNNFFNTLGNFLVNPKAGLLFPDFSTGDVLMLTGTTEVLDADAPELAGFKGAERGWRFTLDHGLRIYDALPFRADFTEWSPNSLMADSWAKADARQTADAARNTWRPLRVVAIKDESSVIRSFTFEAADKQPLPLFQAGQFLTIRVTPQDAGPQFRTYTVSSAPGDDGYRISVKREPGGVVSNDLHNRLQIGDVIEAKAPKGTFYIDALDKRPAVLFAGGVGVTPMMSMTRHVLNEGVRKRYTRPLTVFHAAQSTDQRAFLDAFRAAEMQSDGKIKYVSIVGTPKDDEIQGIDFDASGYITPDLIKSRLSFDDYDFFLCGPPAFMQAVYDALRDLGAWDARIFAEAFGPATLTRRADAGTATFAPNPEADAAVITFAKSGQKRGWEKGGATLLETAETQGITPPFSCRNGSCGSCLTKKLSGRVAYRTAVTATHADDEVLLCCAVPAEGTDTLILDL</sequence>
<feature type="domain" description="2Fe-2S ferredoxin-type" evidence="1">
    <location>
        <begin position="604"/>
        <end position="689"/>
    </location>
</feature>
<dbReference type="GO" id="GO:0051537">
    <property type="term" value="F:2 iron, 2 sulfur cluster binding"/>
    <property type="evidence" value="ECO:0007669"/>
    <property type="project" value="InterPro"/>
</dbReference>
<gene>
    <name evidence="3" type="primary">hmp</name>
    <name evidence="3" type="ORF">ASD8599_01113</name>
</gene>
<dbReference type="Gene3D" id="2.30.110.10">
    <property type="entry name" value="Electron Transport, Fmn-binding Protein, Chain A"/>
    <property type="match status" value="1"/>
</dbReference>
<evidence type="ECO:0000259" key="1">
    <source>
        <dbReference type="PROSITE" id="PS51085"/>
    </source>
</evidence>
<proteinExistence type="predicted"/>
<dbReference type="PANTHER" id="PTHR42815">
    <property type="entry name" value="FAD-BINDING, PUTATIVE (AFU_ORTHOLOGUE AFUA_6G07600)-RELATED"/>
    <property type="match status" value="1"/>
</dbReference>
<dbReference type="PROSITE" id="PS51384">
    <property type="entry name" value="FAD_FR"/>
    <property type="match status" value="1"/>
</dbReference>
<dbReference type="PRINTS" id="PR00410">
    <property type="entry name" value="PHEHYDRXLASE"/>
</dbReference>
<dbReference type="InterPro" id="IPR012349">
    <property type="entry name" value="Split_barrel_FMN-bd"/>
</dbReference>
<name>A0A2R8BBE1_9RHOB</name>
<dbReference type="InterPro" id="IPR017938">
    <property type="entry name" value="Riboflavin_synthase-like_b-brl"/>
</dbReference>
<dbReference type="Gene3D" id="3.10.20.30">
    <property type="match status" value="1"/>
</dbReference>
<reference evidence="3 4" key="1">
    <citation type="submission" date="2018-03" db="EMBL/GenBank/DDBJ databases">
        <authorList>
            <person name="Keele B.F."/>
        </authorList>
    </citation>
    <scope>NUCLEOTIDE SEQUENCE [LARGE SCALE GENOMIC DNA]</scope>
    <source>
        <strain evidence="3 4">CECT 8599</strain>
    </source>
</reference>
<dbReference type="OrthoDB" id="9786134at2"/>
<feature type="domain" description="FAD-binding FR-type" evidence="2">
    <location>
        <begin position="335"/>
        <end position="439"/>
    </location>
</feature>